<dbReference type="STRING" id="551996.SAMN05192573_10141"/>
<accession>A0A1G7MTK1</accession>
<dbReference type="RefSeq" id="WP_091162129.1">
    <property type="nucleotide sequence ID" value="NZ_FNCG01000001.1"/>
</dbReference>
<sequence length="328" mass="36780">MRERVLITGASGFVGYHLIEEALQNNLEVFIAVRKSSKIDHLKELDIQYIYPEFNNKETLKKQLAEIKPDYIIHAAGVTSARSEAEYNRINATYTHNLASAAYEACPDLKKFVLIGSLASVGPLNTLTGTITESTPPRPVTAYGRSKLLAEEKLKTVNGLNYTILRPTAVYGPRDTGIFIFFKQIVKGIEPYIGKAQQKLSFIYVKDLAKASIKALYGGNNKTYNLSDGNFYNRYELGTITKDVLMLKTLKFHLPVNFVKMIAAVSEKISSLSNKAAVLNIEKLNELTAINWNCDIEAAKSDLGFYPLYNLQNGMAETLKWYKANKWI</sequence>
<dbReference type="SUPFAM" id="SSF51735">
    <property type="entry name" value="NAD(P)-binding Rossmann-fold domains"/>
    <property type="match status" value="1"/>
</dbReference>
<gene>
    <name evidence="2" type="ORF">SAMN05192573_10141</name>
</gene>
<evidence type="ECO:0000313" key="3">
    <source>
        <dbReference type="Proteomes" id="UP000199705"/>
    </source>
</evidence>
<dbReference type="Proteomes" id="UP000199705">
    <property type="component" value="Unassembled WGS sequence"/>
</dbReference>
<dbReference type="PANTHER" id="PTHR43245">
    <property type="entry name" value="BIFUNCTIONAL POLYMYXIN RESISTANCE PROTEIN ARNA"/>
    <property type="match status" value="1"/>
</dbReference>
<evidence type="ECO:0000259" key="1">
    <source>
        <dbReference type="Pfam" id="PF01370"/>
    </source>
</evidence>
<dbReference type="EMBL" id="FNCG01000001">
    <property type="protein sequence ID" value="SDF65074.1"/>
    <property type="molecule type" value="Genomic_DNA"/>
</dbReference>
<dbReference type="Pfam" id="PF01370">
    <property type="entry name" value="Epimerase"/>
    <property type="match status" value="1"/>
</dbReference>
<dbReference type="InterPro" id="IPR036291">
    <property type="entry name" value="NAD(P)-bd_dom_sf"/>
</dbReference>
<feature type="domain" description="NAD-dependent epimerase/dehydratase" evidence="1">
    <location>
        <begin position="5"/>
        <end position="226"/>
    </location>
</feature>
<dbReference type="InterPro" id="IPR050177">
    <property type="entry name" value="Lipid_A_modif_metabolic_enz"/>
</dbReference>
<dbReference type="AlphaFoldDB" id="A0A1G7MTK1"/>
<proteinExistence type="predicted"/>
<evidence type="ECO:0000313" key="2">
    <source>
        <dbReference type="EMBL" id="SDF65074.1"/>
    </source>
</evidence>
<dbReference type="PANTHER" id="PTHR43245:SF58">
    <property type="entry name" value="BLL5923 PROTEIN"/>
    <property type="match status" value="1"/>
</dbReference>
<reference evidence="3" key="1">
    <citation type="submission" date="2016-10" db="EMBL/GenBank/DDBJ databases">
        <authorList>
            <person name="Varghese N."/>
            <person name="Submissions S."/>
        </authorList>
    </citation>
    <scope>NUCLEOTIDE SEQUENCE [LARGE SCALE GENOMIC DNA]</scope>
    <source>
        <strain evidence="3">Gh-67</strain>
    </source>
</reference>
<dbReference type="Gene3D" id="3.40.50.720">
    <property type="entry name" value="NAD(P)-binding Rossmann-like Domain"/>
    <property type="match status" value="1"/>
</dbReference>
<organism evidence="2 3">
    <name type="scientific">Mucilaginibacter gossypii</name>
    <dbReference type="NCBI Taxonomy" id="551996"/>
    <lineage>
        <taxon>Bacteria</taxon>
        <taxon>Pseudomonadati</taxon>
        <taxon>Bacteroidota</taxon>
        <taxon>Sphingobacteriia</taxon>
        <taxon>Sphingobacteriales</taxon>
        <taxon>Sphingobacteriaceae</taxon>
        <taxon>Mucilaginibacter</taxon>
    </lineage>
</organism>
<protein>
    <submittedName>
        <fullName evidence="2">Nucleoside-diphosphate-sugar epimerase</fullName>
    </submittedName>
</protein>
<keyword evidence="3" id="KW-1185">Reference proteome</keyword>
<dbReference type="InterPro" id="IPR001509">
    <property type="entry name" value="Epimerase_deHydtase"/>
</dbReference>
<name>A0A1G7MTK1_9SPHI</name>